<protein>
    <submittedName>
        <fullName evidence="1">Uncharacterized protein</fullName>
    </submittedName>
</protein>
<dbReference type="EMBL" id="SMJU01000007">
    <property type="protein sequence ID" value="TDB64373.1"/>
    <property type="molecule type" value="Genomic_DNA"/>
</dbReference>
<reference evidence="1 2" key="1">
    <citation type="submission" date="2019-02" db="EMBL/GenBank/DDBJ databases">
        <title>Arundinibacter roseus gen. nov., sp. nov., a new member of the family Cytophagaceae.</title>
        <authorList>
            <person name="Szuroczki S."/>
            <person name="Khayer B."/>
            <person name="Sproer C."/>
            <person name="Toumi M."/>
            <person name="Szabo A."/>
            <person name="Felfoldi T."/>
            <person name="Schumann P."/>
            <person name="Toth E."/>
        </authorList>
    </citation>
    <scope>NUCLEOTIDE SEQUENCE [LARGE SCALE GENOMIC DNA]</scope>
    <source>
        <strain evidence="1 2">DMA-k-7a</strain>
    </source>
</reference>
<name>A0A4R4KA16_9BACT</name>
<dbReference type="RefSeq" id="WP_132117863.1">
    <property type="nucleotide sequence ID" value="NZ_SMJU01000007.1"/>
</dbReference>
<sequence length="181" mass="20247">MGSENHLMQKIIDEGFYLLTYANRPDLSDAHNNLKTLGLITEVNRYQWKLTMEGHRAHEKGFQQWLTEMKENKTSQSNQVNFFGNASSPNIISGSTGSQINITTHIVNNLEKVLIEVQNDSQLNPSQKSEAVETLRTAKSEVEKTGKIYAKTLIDLISLGANIASIASYLKDVFHVQIPNG</sequence>
<gene>
    <name evidence="1" type="ORF">EZE20_11865</name>
</gene>
<keyword evidence="2" id="KW-1185">Reference proteome</keyword>
<comment type="caution">
    <text evidence="1">The sequence shown here is derived from an EMBL/GenBank/DDBJ whole genome shotgun (WGS) entry which is preliminary data.</text>
</comment>
<proteinExistence type="predicted"/>
<evidence type="ECO:0000313" key="2">
    <source>
        <dbReference type="Proteomes" id="UP000295706"/>
    </source>
</evidence>
<accession>A0A4R4KA16</accession>
<organism evidence="1 2">
    <name type="scientific">Arundinibacter roseus</name>
    <dbReference type="NCBI Taxonomy" id="2070510"/>
    <lineage>
        <taxon>Bacteria</taxon>
        <taxon>Pseudomonadati</taxon>
        <taxon>Bacteroidota</taxon>
        <taxon>Cytophagia</taxon>
        <taxon>Cytophagales</taxon>
        <taxon>Spirosomataceae</taxon>
        <taxon>Arundinibacter</taxon>
    </lineage>
</organism>
<dbReference type="Proteomes" id="UP000295706">
    <property type="component" value="Unassembled WGS sequence"/>
</dbReference>
<evidence type="ECO:0000313" key="1">
    <source>
        <dbReference type="EMBL" id="TDB64373.1"/>
    </source>
</evidence>
<dbReference type="AlphaFoldDB" id="A0A4R4KA16"/>